<evidence type="ECO:0000313" key="4">
    <source>
        <dbReference type="Proteomes" id="UP000284842"/>
    </source>
</evidence>
<accession>A0A409Y764</accession>
<feature type="compositionally biased region" description="Polar residues" evidence="1">
    <location>
        <begin position="55"/>
        <end position="73"/>
    </location>
</feature>
<protein>
    <submittedName>
        <fullName evidence="3">Uncharacterized protein</fullName>
    </submittedName>
</protein>
<name>A0A409Y764_9AGAR</name>
<feature type="region of interest" description="Disordered" evidence="1">
    <location>
        <begin position="105"/>
        <end position="125"/>
    </location>
</feature>
<comment type="caution">
    <text evidence="3">The sequence shown here is derived from an EMBL/GenBank/DDBJ whole genome shotgun (WGS) entry which is preliminary data.</text>
</comment>
<evidence type="ECO:0000256" key="2">
    <source>
        <dbReference type="SAM" id="SignalP"/>
    </source>
</evidence>
<evidence type="ECO:0000256" key="1">
    <source>
        <dbReference type="SAM" id="MobiDB-lite"/>
    </source>
</evidence>
<dbReference type="AlphaFoldDB" id="A0A409Y764"/>
<dbReference type="OrthoDB" id="10477288at2759"/>
<dbReference type="Proteomes" id="UP000284842">
    <property type="component" value="Unassembled WGS sequence"/>
</dbReference>
<feature type="compositionally biased region" description="Basic and acidic residues" evidence="1">
    <location>
        <begin position="75"/>
        <end position="88"/>
    </location>
</feature>
<sequence>MRLFYLVFCAVTVARLPVYAATISKVLPQAEDLSTGNLIIRQIHSADFSSKVAPESSTELENKSTSAPANSVTVKEGERHGSAKFSKRDSGHTFSFLSNSGGKPQAFYDSHASEGPASTGNQDSESLAALRRFIGSDIMEKMPVRPRDVTLPSGVNSHTVDPSSIPGYVGLETPPHGVQSAIDQQHALSKMIARGIELPEFIKPHSINFVARSDGDDGNEDEDEEDTKTSEDVEEEVEEEGSDNDNDAESSEQDSNDDGQDSDEGDDDKEDSYER</sequence>
<dbReference type="EMBL" id="NHTK01001376">
    <property type="protein sequence ID" value="PPQ98791.1"/>
    <property type="molecule type" value="Genomic_DNA"/>
</dbReference>
<gene>
    <name evidence="3" type="ORF">CVT24_003350</name>
</gene>
<evidence type="ECO:0000313" key="3">
    <source>
        <dbReference type="EMBL" id="PPQ98791.1"/>
    </source>
</evidence>
<feature type="region of interest" description="Disordered" evidence="1">
    <location>
        <begin position="209"/>
        <end position="275"/>
    </location>
</feature>
<reference evidence="3 4" key="1">
    <citation type="journal article" date="2018" name="Evol. Lett.">
        <title>Horizontal gene cluster transfer increased hallucinogenic mushroom diversity.</title>
        <authorList>
            <person name="Reynolds H.T."/>
            <person name="Vijayakumar V."/>
            <person name="Gluck-Thaler E."/>
            <person name="Korotkin H.B."/>
            <person name="Matheny P.B."/>
            <person name="Slot J.C."/>
        </authorList>
    </citation>
    <scope>NUCLEOTIDE SEQUENCE [LARGE SCALE GENOMIC DNA]</scope>
    <source>
        <strain evidence="3 4">2629</strain>
    </source>
</reference>
<feature type="compositionally biased region" description="Acidic residues" evidence="1">
    <location>
        <begin position="216"/>
        <end position="275"/>
    </location>
</feature>
<proteinExistence type="predicted"/>
<feature type="signal peptide" evidence="2">
    <location>
        <begin position="1"/>
        <end position="20"/>
    </location>
</feature>
<dbReference type="InParanoid" id="A0A409Y764"/>
<keyword evidence="2" id="KW-0732">Signal</keyword>
<feature type="chain" id="PRO_5019384108" evidence="2">
    <location>
        <begin position="21"/>
        <end position="275"/>
    </location>
</feature>
<feature type="region of interest" description="Disordered" evidence="1">
    <location>
        <begin position="54"/>
        <end position="88"/>
    </location>
</feature>
<feature type="compositionally biased region" description="Polar residues" evidence="1">
    <location>
        <begin position="116"/>
        <end position="125"/>
    </location>
</feature>
<organism evidence="3 4">
    <name type="scientific">Panaeolus cyanescens</name>
    <dbReference type="NCBI Taxonomy" id="181874"/>
    <lineage>
        <taxon>Eukaryota</taxon>
        <taxon>Fungi</taxon>
        <taxon>Dikarya</taxon>
        <taxon>Basidiomycota</taxon>
        <taxon>Agaricomycotina</taxon>
        <taxon>Agaricomycetes</taxon>
        <taxon>Agaricomycetidae</taxon>
        <taxon>Agaricales</taxon>
        <taxon>Agaricineae</taxon>
        <taxon>Galeropsidaceae</taxon>
        <taxon>Panaeolus</taxon>
    </lineage>
</organism>
<keyword evidence="4" id="KW-1185">Reference proteome</keyword>